<comment type="caution">
    <text evidence="7">The sequence shown here is derived from an EMBL/GenBank/DDBJ whole genome shotgun (WGS) entry which is preliminary data.</text>
</comment>
<proteinExistence type="predicted"/>
<gene>
    <name evidence="7" type="ORF">V5F30_22545</name>
</gene>
<dbReference type="RefSeq" id="WP_394010049.1">
    <property type="nucleotide sequence ID" value="NZ_JBAFUR010000008.1"/>
</dbReference>
<accession>A0ABW6ZMR4</accession>
<keyword evidence="1" id="KW-0001">2Fe-2S</keyword>
<dbReference type="InterPro" id="IPR001041">
    <property type="entry name" value="2Fe-2S_ferredoxin-type"/>
</dbReference>
<dbReference type="Pfam" id="PF06240">
    <property type="entry name" value="COXG"/>
    <property type="match status" value="1"/>
</dbReference>
<dbReference type="InterPro" id="IPR010419">
    <property type="entry name" value="CO_DH_gsu"/>
</dbReference>
<evidence type="ECO:0000256" key="3">
    <source>
        <dbReference type="ARBA" id="ARBA00023002"/>
    </source>
</evidence>
<keyword evidence="4" id="KW-0408">Iron</keyword>
<dbReference type="PANTHER" id="PTHR44379:SF8">
    <property type="entry name" value="XANTHINE DEHYDROGENASE IRON-SULFUR-BINDING SUBUNIT XDHC-RELATED"/>
    <property type="match status" value="1"/>
</dbReference>
<evidence type="ECO:0000256" key="5">
    <source>
        <dbReference type="ARBA" id="ARBA00023014"/>
    </source>
</evidence>
<dbReference type="Proteomes" id="UP001604043">
    <property type="component" value="Unassembled WGS sequence"/>
</dbReference>
<sequence>MNAITLTVNGQRLSRQVEPRTHLADFLREELNLTGTHLGCEQGVCGACTVLIDGKPQRSCIASAAACDGADIRTIEGFDGDALMGELREAFSVHHALQCGFCTPGMLISSRDIVSRLGESSERTVREELSGNLCRCTGYVGIVNAVCAVSAGKAPCAQAEAAGIAAAAAPAPVAAASAVKAASAPAPAPAVVGAGGSEIRQSLTVDAAPEVVWPALKDIHLIARCLPGAEVTAFDGERLEGRMVVTFGPIKAAFGGDATVTFDDVARTGLVVGSGRDGGSGSRAHGEITFALKPAGTGSAIDLALRYRISGPLAQFSRGALVQNLVSHLTGVFAANLAAALKGEAPTAATGLSATGIFKVVLATWCERVKTWVERHLN</sequence>
<protein>
    <submittedName>
        <fullName evidence="7">2Fe-2S iron-sulfur cluster-binding protein</fullName>
    </submittedName>
</protein>
<dbReference type="Gene3D" id="1.10.150.120">
    <property type="entry name" value="[2Fe-2S]-binding domain"/>
    <property type="match status" value="1"/>
</dbReference>
<dbReference type="PANTHER" id="PTHR44379">
    <property type="entry name" value="OXIDOREDUCTASE WITH IRON-SULFUR SUBUNIT"/>
    <property type="match status" value="1"/>
</dbReference>
<evidence type="ECO:0000256" key="1">
    <source>
        <dbReference type="ARBA" id="ARBA00022714"/>
    </source>
</evidence>
<evidence type="ECO:0000313" key="7">
    <source>
        <dbReference type="EMBL" id="MFG1255005.1"/>
    </source>
</evidence>
<organism evidence="7 8">
    <name type="scientific">Xanthobacter aminoxidans</name>
    <dbReference type="NCBI Taxonomy" id="186280"/>
    <lineage>
        <taxon>Bacteria</taxon>
        <taxon>Pseudomonadati</taxon>
        <taxon>Pseudomonadota</taxon>
        <taxon>Alphaproteobacteria</taxon>
        <taxon>Hyphomicrobiales</taxon>
        <taxon>Xanthobacteraceae</taxon>
        <taxon>Xanthobacter</taxon>
    </lineage>
</organism>
<dbReference type="CDD" id="cd00207">
    <property type="entry name" value="fer2"/>
    <property type="match status" value="1"/>
</dbReference>
<keyword evidence="8" id="KW-1185">Reference proteome</keyword>
<evidence type="ECO:0000256" key="2">
    <source>
        <dbReference type="ARBA" id="ARBA00022723"/>
    </source>
</evidence>
<dbReference type="InterPro" id="IPR036010">
    <property type="entry name" value="2Fe-2S_ferredoxin-like_sf"/>
</dbReference>
<dbReference type="Gene3D" id="3.30.530.20">
    <property type="match status" value="1"/>
</dbReference>
<dbReference type="InterPro" id="IPR002888">
    <property type="entry name" value="2Fe-2S-bd"/>
</dbReference>
<dbReference type="Pfam" id="PF00111">
    <property type="entry name" value="Fer2"/>
    <property type="match status" value="1"/>
</dbReference>
<dbReference type="SUPFAM" id="SSF55961">
    <property type="entry name" value="Bet v1-like"/>
    <property type="match status" value="1"/>
</dbReference>
<dbReference type="InterPro" id="IPR023393">
    <property type="entry name" value="START-like_dom_sf"/>
</dbReference>
<evidence type="ECO:0000313" key="8">
    <source>
        <dbReference type="Proteomes" id="UP001604043"/>
    </source>
</evidence>
<feature type="domain" description="2Fe-2S ferredoxin-type" evidence="6">
    <location>
        <begin position="2"/>
        <end position="78"/>
    </location>
</feature>
<dbReference type="Pfam" id="PF01799">
    <property type="entry name" value="Fer2_2"/>
    <property type="match status" value="1"/>
</dbReference>
<keyword evidence="3" id="KW-0560">Oxidoreductase</keyword>
<dbReference type="PROSITE" id="PS00197">
    <property type="entry name" value="2FE2S_FER_1"/>
    <property type="match status" value="1"/>
</dbReference>
<dbReference type="InterPro" id="IPR051452">
    <property type="entry name" value="Diverse_Oxidoreductases"/>
</dbReference>
<dbReference type="InterPro" id="IPR012675">
    <property type="entry name" value="Beta-grasp_dom_sf"/>
</dbReference>
<dbReference type="Gene3D" id="3.10.20.30">
    <property type="match status" value="1"/>
</dbReference>
<evidence type="ECO:0000256" key="4">
    <source>
        <dbReference type="ARBA" id="ARBA00023004"/>
    </source>
</evidence>
<reference evidence="7 8" key="1">
    <citation type="submission" date="2024-02" db="EMBL/GenBank/DDBJ databases">
        <title>Expansion and revision of Xanthobacter and proposal of Roseixanthobacter gen. nov.</title>
        <authorList>
            <person name="Soltysiak M.P.M."/>
            <person name="Jalihal A."/>
            <person name="Ory A."/>
            <person name="Chrisophersen C."/>
            <person name="Lee A.D."/>
            <person name="Boulton J."/>
            <person name="Springer M."/>
        </authorList>
    </citation>
    <scope>NUCLEOTIDE SEQUENCE [LARGE SCALE GENOMIC DNA]</scope>
    <source>
        <strain evidence="7 8">CB5</strain>
    </source>
</reference>
<name>A0ABW6ZMR4_9HYPH</name>
<dbReference type="InterPro" id="IPR036884">
    <property type="entry name" value="2Fe-2S-bd_dom_sf"/>
</dbReference>
<keyword evidence="5" id="KW-0411">Iron-sulfur</keyword>
<dbReference type="SUPFAM" id="SSF54292">
    <property type="entry name" value="2Fe-2S ferredoxin-like"/>
    <property type="match status" value="1"/>
</dbReference>
<dbReference type="PROSITE" id="PS51085">
    <property type="entry name" value="2FE2S_FER_2"/>
    <property type="match status" value="1"/>
</dbReference>
<dbReference type="InterPro" id="IPR006058">
    <property type="entry name" value="2Fe2S_fd_BS"/>
</dbReference>
<dbReference type="SUPFAM" id="SSF47741">
    <property type="entry name" value="CO dehydrogenase ISP C-domain like"/>
    <property type="match status" value="1"/>
</dbReference>
<evidence type="ECO:0000259" key="6">
    <source>
        <dbReference type="PROSITE" id="PS51085"/>
    </source>
</evidence>
<dbReference type="EMBL" id="JBAFUR010000008">
    <property type="protein sequence ID" value="MFG1255005.1"/>
    <property type="molecule type" value="Genomic_DNA"/>
</dbReference>
<keyword evidence="2" id="KW-0479">Metal-binding</keyword>